<dbReference type="Proteomes" id="UP000194841">
    <property type="component" value="Unassembled WGS sequence"/>
</dbReference>
<evidence type="ECO:0000313" key="3">
    <source>
        <dbReference type="EMBL" id="OUL57766.1"/>
    </source>
</evidence>
<feature type="modified residue" description="4-aspartylphosphate" evidence="1">
    <location>
        <position position="58"/>
    </location>
</feature>
<dbReference type="GO" id="GO:0000160">
    <property type="term" value="P:phosphorelay signal transduction system"/>
    <property type="evidence" value="ECO:0007669"/>
    <property type="project" value="InterPro"/>
</dbReference>
<name>A0A244CQJ6_PSEDV</name>
<dbReference type="CDD" id="cd00156">
    <property type="entry name" value="REC"/>
    <property type="match status" value="1"/>
</dbReference>
<sequence length="534" mass="61024">MHSALKLNVLLFESQLNVRTHLITLLKKLGCTKVKTAKTVKEVISQLKTGSVDLLLMDFDTDHYSNGNDFIRYLITLKGIPDHCRVLFLSDQPERALSDLAFRYTSTDVLEKPVSQPKLKALLTQYNESSQRLKIMFTQLRHASPDQQLAILSHATFIGLSSAQNNELQLIKAAYFLKLNHVSDALDCVKAITQASQQASAQLAIYSLIGDEKKLKLTLLKMQSLNLLTKKQTLFSVKHFLHYNEFYQSLVTLNQLPEFSLSAHEAELKAVCIYETQGIENALEYLEKKLKTTLVNQHYLGLILMSMIRLIMLEQCLFTKQSRLKTDKTAYQIKVLIKNLFTLNNNEINQSCLPFLRLYLQILENDPSQSTDLSEKHALQLKALCKRISHASEQLICLACAVELKRTDIAVELVRDKIQLHGMMDSSAQSLAFDYFILKLFDSACIDENHKASYFNTWAIERQDKSQRYLALAFFAKAHFLAPTNPVYLLNLLNTMQSLKLSKYWRYQQSQLLLDAQSLTMTQAQQQRLAQLAS</sequence>
<protein>
    <recommendedName>
        <fullName evidence="2">Response regulatory domain-containing protein</fullName>
    </recommendedName>
</protein>
<keyword evidence="4" id="KW-1185">Reference proteome</keyword>
<accession>A0A244CQJ6</accession>
<comment type="caution">
    <text evidence="3">The sequence shown here is derived from an EMBL/GenBank/DDBJ whole genome shotgun (WGS) entry which is preliminary data.</text>
</comment>
<gene>
    <name evidence="3" type="ORF">B1199_11980</name>
</gene>
<dbReference type="Pfam" id="PF00072">
    <property type="entry name" value="Response_reg"/>
    <property type="match status" value="1"/>
</dbReference>
<dbReference type="OrthoDB" id="6291207at2"/>
<dbReference type="AlphaFoldDB" id="A0A244CQJ6"/>
<evidence type="ECO:0000259" key="2">
    <source>
        <dbReference type="PROSITE" id="PS50110"/>
    </source>
</evidence>
<feature type="domain" description="Response regulatory" evidence="2">
    <location>
        <begin position="8"/>
        <end position="127"/>
    </location>
</feature>
<organism evidence="3 4">
    <name type="scientific">Pseudoalteromonas ulvae</name>
    <dbReference type="NCBI Taxonomy" id="107327"/>
    <lineage>
        <taxon>Bacteria</taxon>
        <taxon>Pseudomonadati</taxon>
        <taxon>Pseudomonadota</taxon>
        <taxon>Gammaproteobacteria</taxon>
        <taxon>Alteromonadales</taxon>
        <taxon>Pseudoalteromonadaceae</taxon>
        <taxon>Pseudoalteromonas</taxon>
    </lineage>
</organism>
<evidence type="ECO:0000256" key="1">
    <source>
        <dbReference type="PROSITE-ProRule" id="PRU00169"/>
    </source>
</evidence>
<dbReference type="EMBL" id="MWPV01000003">
    <property type="protein sequence ID" value="OUL57766.1"/>
    <property type="molecule type" value="Genomic_DNA"/>
</dbReference>
<keyword evidence="1" id="KW-0597">Phosphoprotein</keyword>
<dbReference type="SMART" id="SM00448">
    <property type="entry name" value="REC"/>
    <property type="match status" value="1"/>
</dbReference>
<dbReference type="InterPro" id="IPR011006">
    <property type="entry name" value="CheY-like_superfamily"/>
</dbReference>
<dbReference type="PROSITE" id="PS50110">
    <property type="entry name" value="RESPONSE_REGULATORY"/>
    <property type="match status" value="1"/>
</dbReference>
<dbReference type="SUPFAM" id="SSF52172">
    <property type="entry name" value="CheY-like"/>
    <property type="match status" value="1"/>
</dbReference>
<dbReference type="RefSeq" id="WP_086744348.1">
    <property type="nucleotide sequence ID" value="NZ_MWPV01000003.1"/>
</dbReference>
<proteinExistence type="predicted"/>
<reference evidence="3 4" key="1">
    <citation type="submission" date="2017-02" db="EMBL/GenBank/DDBJ databases">
        <title>Pseudoalteromonas ulvae TC14 Genome.</title>
        <authorList>
            <person name="Molmeret M."/>
        </authorList>
    </citation>
    <scope>NUCLEOTIDE SEQUENCE [LARGE SCALE GENOMIC DNA]</scope>
    <source>
        <strain evidence="3">TC14</strain>
    </source>
</reference>
<dbReference type="InterPro" id="IPR001789">
    <property type="entry name" value="Sig_transdc_resp-reg_receiver"/>
</dbReference>
<evidence type="ECO:0000313" key="4">
    <source>
        <dbReference type="Proteomes" id="UP000194841"/>
    </source>
</evidence>
<dbReference type="Gene3D" id="3.40.50.2300">
    <property type="match status" value="1"/>
</dbReference>